<evidence type="ECO:0000313" key="3">
    <source>
        <dbReference type="Proteomes" id="UP000800096"/>
    </source>
</evidence>
<organism evidence="2 3">
    <name type="scientific">Ampelomyces quisqualis</name>
    <name type="common">Powdery mildew agent</name>
    <dbReference type="NCBI Taxonomy" id="50730"/>
    <lineage>
        <taxon>Eukaryota</taxon>
        <taxon>Fungi</taxon>
        <taxon>Dikarya</taxon>
        <taxon>Ascomycota</taxon>
        <taxon>Pezizomycotina</taxon>
        <taxon>Dothideomycetes</taxon>
        <taxon>Pleosporomycetidae</taxon>
        <taxon>Pleosporales</taxon>
        <taxon>Pleosporineae</taxon>
        <taxon>Phaeosphaeriaceae</taxon>
        <taxon>Ampelomyces</taxon>
    </lineage>
</organism>
<accession>A0A6A5QKP9</accession>
<evidence type="ECO:0000313" key="2">
    <source>
        <dbReference type="EMBL" id="KAF1916311.1"/>
    </source>
</evidence>
<evidence type="ECO:0008006" key="4">
    <source>
        <dbReference type="Google" id="ProtNLM"/>
    </source>
</evidence>
<feature type="signal peptide" evidence="1">
    <location>
        <begin position="1"/>
        <end position="23"/>
    </location>
</feature>
<keyword evidence="3" id="KW-1185">Reference proteome</keyword>
<reference evidence="2" key="1">
    <citation type="journal article" date="2020" name="Stud. Mycol.">
        <title>101 Dothideomycetes genomes: a test case for predicting lifestyles and emergence of pathogens.</title>
        <authorList>
            <person name="Haridas S."/>
            <person name="Albert R."/>
            <person name="Binder M."/>
            <person name="Bloem J."/>
            <person name="Labutti K."/>
            <person name="Salamov A."/>
            <person name="Andreopoulos B."/>
            <person name="Baker S."/>
            <person name="Barry K."/>
            <person name="Bills G."/>
            <person name="Bluhm B."/>
            <person name="Cannon C."/>
            <person name="Castanera R."/>
            <person name="Culley D."/>
            <person name="Daum C."/>
            <person name="Ezra D."/>
            <person name="Gonzalez J."/>
            <person name="Henrissat B."/>
            <person name="Kuo A."/>
            <person name="Liang C."/>
            <person name="Lipzen A."/>
            <person name="Lutzoni F."/>
            <person name="Magnuson J."/>
            <person name="Mondo S."/>
            <person name="Nolan M."/>
            <person name="Ohm R."/>
            <person name="Pangilinan J."/>
            <person name="Park H.-J."/>
            <person name="Ramirez L."/>
            <person name="Alfaro M."/>
            <person name="Sun H."/>
            <person name="Tritt A."/>
            <person name="Yoshinaga Y."/>
            <person name="Zwiers L.-H."/>
            <person name="Turgeon B."/>
            <person name="Goodwin S."/>
            <person name="Spatafora J."/>
            <person name="Crous P."/>
            <person name="Grigoriev I."/>
        </authorList>
    </citation>
    <scope>NUCLEOTIDE SEQUENCE</scope>
    <source>
        <strain evidence="2">HMLAC05119</strain>
    </source>
</reference>
<dbReference type="Proteomes" id="UP000800096">
    <property type="component" value="Unassembled WGS sequence"/>
</dbReference>
<keyword evidence="1" id="KW-0732">Signal</keyword>
<name>A0A6A5QKP9_AMPQU</name>
<dbReference type="EMBL" id="ML979135">
    <property type="protein sequence ID" value="KAF1916311.1"/>
    <property type="molecule type" value="Genomic_DNA"/>
</dbReference>
<gene>
    <name evidence="2" type="ORF">BDU57DRAFT_516334</name>
</gene>
<protein>
    <recommendedName>
        <fullName evidence="4">Secreted protein</fullName>
    </recommendedName>
</protein>
<evidence type="ECO:0000256" key="1">
    <source>
        <dbReference type="SAM" id="SignalP"/>
    </source>
</evidence>
<proteinExistence type="predicted"/>
<sequence>MSSFVWHRWLAAGCVMVVPGTLSRRVRPVWSGLGAGGKPCSLVCAEQRLEATSRELNTRAADAHAHAAARQQQRCSLLGRWGASRAGIKMG</sequence>
<dbReference type="AlphaFoldDB" id="A0A6A5QKP9"/>
<feature type="chain" id="PRO_5025578201" description="Secreted protein" evidence="1">
    <location>
        <begin position="24"/>
        <end position="91"/>
    </location>
</feature>